<comment type="similarity">
    <text evidence="2">Belongs to the glycosyl hydrolase 3 family.</text>
</comment>
<evidence type="ECO:0000256" key="5">
    <source>
        <dbReference type="ARBA" id="ARBA00023295"/>
    </source>
</evidence>
<keyword evidence="5" id="KW-0326">Glycosidase</keyword>
<dbReference type="Gene3D" id="3.40.50.1700">
    <property type="entry name" value="Glycoside hydrolase family 3 C-terminal domain"/>
    <property type="match status" value="1"/>
</dbReference>
<gene>
    <name evidence="7" type="ORF">EDC18_103237</name>
</gene>
<organism evidence="7 8">
    <name type="scientific">Natranaerovirga pectinivora</name>
    <dbReference type="NCBI Taxonomy" id="682400"/>
    <lineage>
        <taxon>Bacteria</taxon>
        <taxon>Bacillati</taxon>
        <taxon>Bacillota</taxon>
        <taxon>Clostridia</taxon>
        <taxon>Lachnospirales</taxon>
        <taxon>Natranaerovirgaceae</taxon>
        <taxon>Natranaerovirga</taxon>
    </lineage>
</organism>
<accession>A0A4R3MQS6</accession>
<sequence length="585" mass="65831">MVDLRKKPYQLNDEQIEWVNHNLETMSLEEKIGQLFIMLKTEPGVNEARIKEILDKYHQGGLRWQGGNKEAVYLQNTTYQKSSRIPLLIAANCDDGGIGCLPNEGTFVATAAQAAANESEETAYHMGLVSAREATSVGCNWLFNPVADIYMNWRNTIVNTRCFGDNPETVIRNTKAFIKGAKDGNPNMACCIKHFPGDGVEELDQHLVMGVNDLSVDEWKSTYGKVYNELINEGIESIMVGHIALPEMSRKLRPGIKDEEIMPATLAPELLTDLLREEMGYNGLLLTDATHMVGLAAMKKREEAMPLAIAAGCDMILFANDIEEDIAFVKKGIENNILTIERLNDAVTRILGLKAKLELMNPSVAIPNPDLINTTVNTEEYLGFRRLAADRCTTLVKDAAKLIPVNPLEKKKIWLVYVQSVPTTIEYIPDPSRQIMIEELEQAGFDVTLAPCFYDLEAENGPNPMNMVKMLGRGPRKEFQEKYDLVLVAINIKGYAQENNVRIKWSQHHSQELPWYIPEVPTIGISLNYTNHLIDIPQVKTFINAFGSTRENIKAVVEKMCGKSEFKGEVKEHYFCNRWEAKLYG</sequence>
<evidence type="ECO:0000256" key="4">
    <source>
        <dbReference type="ARBA" id="ARBA00022801"/>
    </source>
</evidence>
<dbReference type="PANTHER" id="PTHR30480:SF13">
    <property type="entry name" value="BETA-HEXOSAMINIDASE"/>
    <property type="match status" value="1"/>
</dbReference>
<keyword evidence="4" id="KW-0378">Hydrolase</keyword>
<dbReference type="EC" id="3.2.1.52" evidence="3"/>
<evidence type="ECO:0000256" key="3">
    <source>
        <dbReference type="ARBA" id="ARBA00012663"/>
    </source>
</evidence>
<dbReference type="InterPro" id="IPR050226">
    <property type="entry name" value="NagZ_Beta-hexosaminidase"/>
</dbReference>
<comment type="caution">
    <text evidence="7">The sequence shown here is derived from an EMBL/GenBank/DDBJ whole genome shotgun (WGS) entry which is preliminary data.</text>
</comment>
<proteinExistence type="inferred from homology"/>
<dbReference type="InterPro" id="IPR036962">
    <property type="entry name" value="Glyco_hydro_3_N_sf"/>
</dbReference>
<evidence type="ECO:0000313" key="7">
    <source>
        <dbReference type="EMBL" id="TCT15531.1"/>
    </source>
</evidence>
<dbReference type="Pfam" id="PF00933">
    <property type="entry name" value="Glyco_hydro_3"/>
    <property type="match status" value="1"/>
</dbReference>
<evidence type="ECO:0000256" key="1">
    <source>
        <dbReference type="ARBA" id="ARBA00001231"/>
    </source>
</evidence>
<feature type="domain" description="Glycoside hydrolase family 3 N-terminal" evidence="6">
    <location>
        <begin position="28"/>
        <end position="352"/>
    </location>
</feature>
<dbReference type="SUPFAM" id="SSF51445">
    <property type="entry name" value="(Trans)glycosidases"/>
    <property type="match status" value="1"/>
</dbReference>
<keyword evidence="8" id="KW-1185">Reference proteome</keyword>
<dbReference type="PANTHER" id="PTHR30480">
    <property type="entry name" value="BETA-HEXOSAMINIDASE-RELATED"/>
    <property type="match status" value="1"/>
</dbReference>
<name>A0A4R3MQS6_9FIRM</name>
<dbReference type="GO" id="GO:0005975">
    <property type="term" value="P:carbohydrate metabolic process"/>
    <property type="evidence" value="ECO:0007669"/>
    <property type="project" value="InterPro"/>
</dbReference>
<evidence type="ECO:0000256" key="2">
    <source>
        <dbReference type="ARBA" id="ARBA00005336"/>
    </source>
</evidence>
<dbReference type="EMBL" id="SMAL01000003">
    <property type="protein sequence ID" value="TCT15531.1"/>
    <property type="molecule type" value="Genomic_DNA"/>
</dbReference>
<protein>
    <recommendedName>
        <fullName evidence="3">beta-N-acetylhexosaminidase</fullName>
        <ecNumber evidence="3">3.2.1.52</ecNumber>
    </recommendedName>
</protein>
<dbReference type="Proteomes" id="UP000294902">
    <property type="component" value="Unassembled WGS sequence"/>
</dbReference>
<evidence type="ECO:0000313" key="8">
    <source>
        <dbReference type="Proteomes" id="UP000294902"/>
    </source>
</evidence>
<reference evidence="7 8" key="1">
    <citation type="submission" date="2019-03" db="EMBL/GenBank/DDBJ databases">
        <title>Genomic Encyclopedia of Type Strains, Phase IV (KMG-IV): sequencing the most valuable type-strain genomes for metagenomic binning, comparative biology and taxonomic classification.</title>
        <authorList>
            <person name="Goeker M."/>
        </authorList>
    </citation>
    <scope>NUCLEOTIDE SEQUENCE [LARGE SCALE GENOMIC DNA]</scope>
    <source>
        <strain evidence="7 8">DSM 24629</strain>
    </source>
</reference>
<comment type="catalytic activity">
    <reaction evidence="1">
        <text>Hydrolysis of terminal non-reducing N-acetyl-D-hexosamine residues in N-acetyl-beta-D-hexosaminides.</text>
        <dbReference type="EC" id="3.2.1.52"/>
    </reaction>
</comment>
<dbReference type="GO" id="GO:0009254">
    <property type="term" value="P:peptidoglycan turnover"/>
    <property type="evidence" value="ECO:0007669"/>
    <property type="project" value="TreeGrafter"/>
</dbReference>
<dbReference type="RefSeq" id="WP_132251302.1">
    <property type="nucleotide sequence ID" value="NZ_SMAL01000003.1"/>
</dbReference>
<dbReference type="InterPro" id="IPR036881">
    <property type="entry name" value="Glyco_hydro_3_C_sf"/>
</dbReference>
<evidence type="ECO:0000259" key="6">
    <source>
        <dbReference type="Pfam" id="PF00933"/>
    </source>
</evidence>
<dbReference type="Gene3D" id="3.20.20.300">
    <property type="entry name" value="Glycoside hydrolase, family 3, N-terminal domain"/>
    <property type="match status" value="1"/>
</dbReference>
<dbReference type="InterPro" id="IPR001764">
    <property type="entry name" value="Glyco_hydro_3_N"/>
</dbReference>
<dbReference type="OrthoDB" id="9805821at2"/>
<dbReference type="GO" id="GO:0004563">
    <property type="term" value="F:beta-N-acetylhexosaminidase activity"/>
    <property type="evidence" value="ECO:0007669"/>
    <property type="project" value="UniProtKB-EC"/>
</dbReference>
<dbReference type="AlphaFoldDB" id="A0A4R3MQS6"/>
<dbReference type="InterPro" id="IPR017853">
    <property type="entry name" value="GH"/>
</dbReference>